<evidence type="ECO:0000313" key="3">
    <source>
        <dbReference type="EMBL" id="TPX15850.1"/>
    </source>
</evidence>
<reference evidence="3 4" key="1">
    <citation type="submission" date="2019-06" db="EMBL/GenBank/DDBJ databases">
        <title>Draft genome sequence of the filamentous fungus Phialemoniopsis curvata isolated from diesel fuel.</title>
        <authorList>
            <person name="Varaljay V.A."/>
            <person name="Lyon W.J."/>
            <person name="Crouch A.L."/>
            <person name="Drake C.E."/>
            <person name="Hollomon J.M."/>
            <person name="Nadeau L.J."/>
            <person name="Nunn H.S."/>
            <person name="Stevenson B.S."/>
            <person name="Bojanowski C.L."/>
            <person name="Crookes-Goodson W.J."/>
        </authorList>
    </citation>
    <scope>NUCLEOTIDE SEQUENCE [LARGE SCALE GENOMIC DNA]</scope>
    <source>
        <strain evidence="3 4">D216</strain>
    </source>
</reference>
<evidence type="ECO:0000256" key="1">
    <source>
        <dbReference type="ARBA" id="ARBA00006484"/>
    </source>
</evidence>
<dbReference type="InterPro" id="IPR002347">
    <property type="entry name" value="SDR_fam"/>
</dbReference>
<name>A0A507BH29_9PEZI</name>
<dbReference type="RefSeq" id="XP_030997561.1">
    <property type="nucleotide sequence ID" value="XM_031135955.1"/>
</dbReference>
<accession>A0A507BH29</accession>
<dbReference type="Proteomes" id="UP000319257">
    <property type="component" value="Unassembled WGS sequence"/>
</dbReference>
<organism evidence="3 4">
    <name type="scientific">Thyridium curvatum</name>
    <dbReference type="NCBI Taxonomy" id="1093900"/>
    <lineage>
        <taxon>Eukaryota</taxon>
        <taxon>Fungi</taxon>
        <taxon>Dikarya</taxon>
        <taxon>Ascomycota</taxon>
        <taxon>Pezizomycotina</taxon>
        <taxon>Sordariomycetes</taxon>
        <taxon>Sordariomycetidae</taxon>
        <taxon>Thyridiales</taxon>
        <taxon>Thyridiaceae</taxon>
        <taxon>Thyridium</taxon>
    </lineage>
</organism>
<comment type="caution">
    <text evidence="3">The sequence shown here is derived from an EMBL/GenBank/DDBJ whole genome shotgun (WGS) entry which is preliminary data.</text>
</comment>
<gene>
    <name evidence="3" type="ORF">E0L32_000184</name>
</gene>
<dbReference type="SUPFAM" id="SSF51735">
    <property type="entry name" value="NAD(P)-binding Rossmann-fold domains"/>
    <property type="match status" value="1"/>
</dbReference>
<proteinExistence type="inferred from homology"/>
<dbReference type="GeneID" id="41967631"/>
<protein>
    <submittedName>
        <fullName evidence="3">Uncharacterized protein</fullName>
    </submittedName>
</protein>
<dbReference type="InParanoid" id="A0A507BH29"/>
<sequence>MVSYLSIPLYEKPHPTTSPSRPELSQAGRTVLVLGGSKGIGHAIARNFCAAGAAKVIIAARRPGVLEDAAVKLAEAFPKTEVVPRVCDMLNEQATDAFWDKISAGGPDAAVDVVVFSGCAMPAREPILKQGIARAWGDFEGNVHAPLRHLEKLYNQPHHEKKKFFLYVSTQDIHNWDSAPELPVYQLSKHAGTCAMQQVAREIPATDMQIISFHPGVVYTEAVEKTGYTRDSFPFTDENIPGQFAVWAASEEAAFLQGRFAWSNWDIDQVISGDIRKQIDADPYLLKTGVRGLIPVLLFGQTAQVGAMVAKQLQPEFEVIHFIYGSGWEAATAAELEPVLQGKEPKVSKPNDIGTHNYARPPRAIVFGRGYTPEQAQEVHDRYGHIAREAVAWVVGDPSKRPTLPLPDDYAERRAQEVKDVINGWLQEGATASKVLLY</sequence>
<dbReference type="PANTHER" id="PTHR43115:SF4">
    <property type="entry name" value="DEHYDROGENASE_REDUCTASE SDR FAMILY MEMBER 11"/>
    <property type="match status" value="1"/>
</dbReference>
<dbReference type="PRINTS" id="PR00081">
    <property type="entry name" value="GDHRDH"/>
</dbReference>
<evidence type="ECO:0000313" key="4">
    <source>
        <dbReference type="Proteomes" id="UP000319257"/>
    </source>
</evidence>
<evidence type="ECO:0000256" key="2">
    <source>
        <dbReference type="ARBA" id="ARBA00023002"/>
    </source>
</evidence>
<dbReference type="EMBL" id="SKBQ01000001">
    <property type="protein sequence ID" value="TPX15850.1"/>
    <property type="molecule type" value="Genomic_DNA"/>
</dbReference>
<keyword evidence="2" id="KW-0560">Oxidoreductase</keyword>
<dbReference type="OrthoDB" id="1933717at2759"/>
<dbReference type="GO" id="GO:0016491">
    <property type="term" value="F:oxidoreductase activity"/>
    <property type="evidence" value="ECO:0007669"/>
    <property type="project" value="UniProtKB-KW"/>
</dbReference>
<comment type="similarity">
    <text evidence="1">Belongs to the short-chain dehydrogenases/reductases (SDR) family.</text>
</comment>
<dbReference type="InterPro" id="IPR036291">
    <property type="entry name" value="NAD(P)-bd_dom_sf"/>
</dbReference>
<dbReference type="Pfam" id="PF00106">
    <property type="entry name" value="adh_short"/>
    <property type="match status" value="1"/>
</dbReference>
<keyword evidence="4" id="KW-1185">Reference proteome</keyword>
<dbReference type="PANTHER" id="PTHR43115">
    <property type="entry name" value="DEHYDROGENASE/REDUCTASE SDR FAMILY MEMBER 11"/>
    <property type="match status" value="1"/>
</dbReference>
<dbReference type="AlphaFoldDB" id="A0A507BH29"/>
<dbReference type="Gene3D" id="3.40.50.720">
    <property type="entry name" value="NAD(P)-binding Rossmann-like Domain"/>
    <property type="match status" value="1"/>
</dbReference>
<dbReference type="STRING" id="1093900.A0A507BH29"/>
<dbReference type="CDD" id="cd05233">
    <property type="entry name" value="SDR_c"/>
    <property type="match status" value="1"/>
</dbReference>